<protein>
    <submittedName>
        <fullName evidence="2">Methyltransferase domain-containing protein</fullName>
    </submittedName>
</protein>
<sequence>MRSTIASGHRWRERQLNDAAARYIHGHHESVLRSHGWRTAENSAAYLLPHLVSGMSLLDVGCGPGTITAGLAARVAPGPVTALDSSADAAHRARQEISARGNVTLAVADVHALALPDDTFDVTHAHQVLQHVGDPVTALTEMRRVTRPGGLVAARDSDYSAFDWYPRVPELDEWLARYRRAARAAGGEPDAGPRLAGWARAAGFTEIVTSAAQWRFSSEDDRSWWAETQAERVTRAALGRTFLADGADEGDLHRMADGWLRWAAHPDAWFTVPHHEILCRV</sequence>
<dbReference type="GO" id="GO:0032259">
    <property type="term" value="P:methylation"/>
    <property type="evidence" value="ECO:0007669"/>
    <property type="project" value="UniProtKB-KW"/>
</dbReference>
<evidence type="ECO:0000313" key="2">
    <source>
        <dbReference type="EMBL" id="MBO4207214.1"/>
    </source>
</evidence>
<accession>A0ABS3VS35</accession>
<dbReference type="PANTHER" id="PTHR43591">
    <property type="entry name" value="METHYLTRANSFERASE"/>
    <property type="match status" value="1"/>
</dbReference>
<keyword evidence="2" id="KW-0489">Methyltransferase</keyword>
<dbReference type="InterPro" id="IPR013216">
    <property type="entry name" value="Methyltransf_11"/>
</dbReference>
<name>A0ABS3VS35_MICEH</name>
<dbReference type="SUPFAM" id="SSF53335">
    <property type="entry name" value="S-adenosyl-L-methionine-dependent methyltransferases"/>
    <property type="match status" value="1"/>
</dbReference>
<dbReference type="Pfam" id="PF08241">
    <property type="entry name" value="Methyltransf_11"/>
    <property type="match status" value="1"/>
</dbReference>
<keyword evidence="3" id="KW-1185">Reference proteome</keyword>
<evidence type="ECO:0000313" key="3">
    <source>
        <dbReference type="Proteomes" id="UP000823521"/>
    </source>
</evidence>
<gene>
    <name evidence="2" type="ORF">GSF22_14530</name>
</gene>
<proteinExistence type="predicted"/>
<organism evidence="2 3">
    <name type="scientific">Micromonospora echinofusca</name>
    <dbReference type="NCBI Taxonomy" id="47858"/>
    <lineage>
        <taxon>Bacteria</taxon>
        <taxon>Bacillati</taxon>
        <taxon>Actinomycetota</taxon>
        <taxon>Actinomycetes</taxon>
        <taxon>Micromonosporales</taxon>
        <taxon>Micromonosporaceae</taxon>
        <taxon>Micromonospora</taxon>
    </lineage>
</organism>
<evidence type="ECO:0000259" key="1">
    <source>
        <dbReference type="Pfam" id="PF08241"/>
    </source>
</evidence>
<reference evidence="2 3" key="1">
    <citation type="submission" date="2019-12" db="EMBL/GenBank/DDBJ databases">
        <title>Whole genome sequencing of endophytic Actinobacterium Micromonospora sp. MPMI6T.</title>
        <authorList>
            <person name="Evv R."/>
            <person name="Podile A.R."/>
        </authorList>
    </citation>
    <scope>NUCLEOTIDE SEQUENCE [LARGE SCALE GENOMIC DNA]</scope>
    <source>
        <strain evidence="2 3">MPMI6</strain>
    </source>
</reference>
<dbReference type="CDD" id="cd02440">
    <property type="entry name" value="AdoMet_MTases"/>
    <property type="match status" value="1"/>
</dbReference>
<dbReference type="GO" id="GO:0008168">
    <property type="term" value="F:methyltransferase activity"/>
    <property type="evidence" value="ECO:0007669"/>
    <property type="project" value="UniProtKB-KW"/>
</dbReference>
<dbReference type="PANTHER" id="PTHR43591:SF24">
    <property type="entry name" value="2-METHOXY-6-POLYPRENYL-1,4-BENZOQUINOL METHYLASE, MITOCHONDRIAL"/>
    <property type="match status" value="1"/>
</dbReference>
<dbReference type="Gene3D" id="3.40.50.150">
    <property type="entry name" value="Vaccinia Virus protein VP39"/>
    <property type="match status" value="1"/>
</dbReference>
<dbReference type="Proteomes" id="UP000823521">
    <property type="component" value="Unassembled WGS sequence"/>
</dbReference>
<feature type="domain" description="Methyltransferase type 11" evidence="1">
    <location>
        <begin position="58"/>
        <end position="153"/>
    </location>
</feature>
<keyword evidence="2" id="KW-0808">Transferase</keyword>
<dbReference type="InterPro" id="IPR029063">
    <property type="entry name" value="SAM-dependent_MTases_sf"/>
</dbReference>
<dbReference type="EMBL" id="WVUH01000110">
    <property type="protein sequence ID" value="MBO4207214.1"/>
    <property type="molecule type" value="Genomic_DNA"/>
</dbReference>
<comment type="caution">
    <text evidence="2">The sequence shown here is derived from an EMBL/GenBank/DDBJ whole genome shotgun (WGS) entry which is preliminary data.</text>
</comment>